<name>A0A0K9PJ09_ZOSMR</name>
<dbReference type="GO" id="GO:0005634">
    <property type="term" value="C:nucleus"/>
    <property type="evidence" value="ECO:0000318"/>
    <property type="project" value="GO_Central"/>
</dbReference>
<sequence>MSKSNNIPSLNLQLSIGGDDCAANGIGSSNEGGIEEQVRLAGIENVYAEKVRELARREMKMAEEDFTRAKMVLEIARQEVQNVERMKEMSVVRKISPTSAVITCRNCHQFFTS</sequence>
<protein>
    <submittedName>
        <fullName evidence="1">C2H2-like zinc fingerprotein</fullName>
    </submittedName>
</protein>
<dbReference type="PANTHER" id="PTHR34946">
    <property type="entry name" value="OS03G0310200 PROTEIN"/>
    <property type="match status" value="1"/>
</dbReference>
<dbReference type="GO" id="GO:0009630">
    <property type="term" value="P:gravitropism"/>
    <property type="evidence" value="ECO:0000318"/>
    <property type="project" value="GO_Central"/>
</dbReference>
<dbReference type="AlphaFoldDB" id="A0A0K9PJ09"/>
<evidence type="ECO:0000313" key="1">
    <source>
        <dbReference type="EMBL" id="KMZ68941.1"/>
    </source>
</evidence>
<dbReference type="Proteomes" id="UP000036987">
    <property type="component" value="Unassembled WGS sequence"/>
</dbReference>
<evidence type="ECO:0000313" key="2">
    <source>
        <dbReference type="Proteomes" id="UP000036987"/>
    </source>
</evidence>
<accession>A0A0K9PJ09</accession>
<dbReference type="EMBL" id="LFYR01000800">
    <property type="protein sequence ID" value="KMZ68941.1"/>
    <property type="molecule type" value="Genomic_DNA"/>
</dbReference>
<comment type="caution">
    <text evidence="1">The sequence shown here is derived from an EMBL/GenBank/DDBJ whole genome shotgun (WGS) entry which is preliminary data.</text>
</comment>
<keyword evidence="2" id="KW-1185">Reference proteome</keyword>
<organism evidence="1 2">
    <name type="scientific">Zostera marina</name>
    <name type="common">Eelgrass</name>
    <dbReference type="NCBI Taxonomy" id="29655"/>
    <lineage>
        <taxon>Eukaryota</taxon>
        <taxon>Viridiplantae</taxon>
        <taxon>Streptophyta</taxon>
        <taxon>Embryophyta</taxon>
        <taxon>Tracheophyta</taxon>
        <taxon>Spermatophyta</taxon>
        <taxon>Magnoliopsida</taxon>
        <taxon>Liliopsida</taxon>
        <taxon>Zosteraceae</taxon>
        <taxon>Zostera</taxon>
    </lineage>
</organism>
<dbReference type="OrthoDB" id="1900138at2759"/>
<reference evidence="2" key="1">
    <citation type="journal article" date="2016" name="Nature">
        <title>The genome of the seagrass Zostera marina reveals angiosperm adaptation to the sea.</title>
        <authorList>
            <person name="Olsen J.L."/>
            <person name="Rouze P."/>
            <person name="Verhelst B."/>
            <person name="Lin Y.-C."/>
            <person name="Bayer T."/>
            <person name="Collen J."/>
            <person name="Dattolo E."/>
            <person name="De Paoli E."/>
            <person name="Dittami S."/>
            <person name="Maumus F."/>
            <person name="Michel G."/>
            <person name="Kersting A."/>
            <person name="Lauritano C."/>
            <person name="Lohaus R."/>
            <person name="Toepel M."/>
            <person name="Tonon T."/>
            <person name="Vanneste K."/>
            <person name="Amirebrahimi M."/>
            <person name="Brakel J."/>
            <person name="Bostroem C."/>
            <person name="Chovatia M."/>
            <person name="Grimwood J."/>
            <person name="Jenkins J.W."/>
            <person name="Jueterbock A."/>
            <person name="Mraz A."/>
            <person name="Stam W.T."/>
            <person name="Tice H."/>
            <person name="Bornberg-Bauer E."/>
            <person name="Green P.J."/>
            <person name="Pearson G.A."/>
            <person name="Procaccini G."/>
            <person name="Duarte C.M."/>
            <person name="Schmutz J."/>
            <person name="Reusch T.B.H."/>
            <person name="Van de Peer Y."/>
        </authorList>
    </citation>
    <scope>NUCLEOTIDE SEQUENCE [LARGE SCALE GENOMIC DNA]</scope>
    <source>
        <strain evidence="2">cv. Finnish</strain>
    </source>
</reference>
<gene>
    <name evidence="1" type="ORF">ZOSMA_225G00080</name>
</gene>
<proteinExistence type="predicted"/>
<dbReference type="OMA" id="ARREMKM"/>
<dbReference type="PANTHER" id="PTHR34946:SF2">
    <property type="entry name" value="OS04G0386300 PROTEIN"/>
    <property type="match status" value="1"/>
</dbReference>